<accession>A0A067MKJ8</accession>
<gene>
    <name evidence="2" type="ORF">BOTBODRAFT_424419</name>
</gene>
<dbReference type="EMBL" id="KL198052">
    <property type="protein sequence ID" value="KDQ12101.1"/>
    <property type="molecule type" value="Genomic_DNA"/>
</dbReference>
<sequence>MEFAIKADSYGAGATILFMLLGEENFYKPSGSLYDTVWERILSRGIAPFGMDFVAELLARNPIDRMNVDKMIYHPWLLDVPASHPALKPAATRG</sequence>
<dbReference type="SUPFAM" id="SSF56112">
    <property type="entry name" value="Protein kinase-like (PK-like)"/>
    <property type="match status" value="1"/>
</dbReference>
<dbReference type="InterPro" id="IPR011009">
    <property type="entry name" value="Kinase-like_dom_sf"/>
</dbReference>
<evidence type="ECO:0000313" key="3">
    <source>
        <dbReference type="Proteomes" id="UP000027195"/>
    </source>
</evidence>
<dbReference type="GO" id="GO:0004672">
    <property type="term" value="F:protein kinase activity"/>
    <property type="evidence" value="ECO:0007669"/>
    <property type="project" value="InterPro"/>
</dbReference>
<dbReference type="InParanoid" id="A0A067MKJ8"/>
<evidence type="ECO:0000313" key="2">
    <source>
        <dbReference type="EMBL" id="KDQ12101.1"/>
    </source>
</evidence>
<dbReference type="Gene3D" id="1.10.510.10">
    <property type="entry name" value="Transferase(Phosphotransferase) domain 1"/>
    <property type="match status" value="1"/>
</dbReference>
<dbReference type="AlphaFoldDB" id="A0A067MKJ8"/>
<name>A0A067MKJ8_BOTB1</name>
<reference evidence="3" key="1">
    <citation type="journal article" date="2014" name="Proc. Natl. Acad. Sci. U.S.A.">
        <title>Extensive sampling of basidiomycete genomes demonstrates inadequacy of the white-rot/brown-rot paradigm for wood decay fungi.</title>
        <authorList>
            <person name="Riley R."/>
            <person name="Salamov A.A."/>
            <person name="Brown D.W."/>
            <person name="Nagy L.G."/>
            <person name="Floudas D."/>
            <person name="Held B.W."/>
            <person name="Levasseur A."/>
            <person name="Lombard V."/>
            <person name="Morin E."/>
            <person name="Otillar R."/>
            <person name="Lindquist E.A."/>
            <person name="Sun H."/>
            <person name="LaButti K.M."/>
            <person name="Schmutz J."/>
            <person name="Jabbour D."/>
            <person name="Luo H."/>
            <person name="Baker S.E."/>
            <person name="Pisabarro A.G."/>
            <person name="Walton J.D."/>
            <person name="Blanchette R.A."/>
            <person name="Henrissat B."/>
            <person name="Martin F."/>
            <person name="Cullen D."/>
            <person name="Hibbett D.S."/>
            <person name="Grigoriev I.V."/>
        </authorList>
    </citation>
    <scope>NUCLEOTIDE SEQUENCE [LARGE SCALE GENOMIC DNA]</scope>
    <source>
        <strain evidence="3">FD-172 SS1</strain>
    </source>
</reference>
<proteinExistence type="predicted"/>
<dbReference type="PROSITE" id="PS50011">
    <property type="entry name" value="PROTEIN_KINASE_DOM"/>
    <property type="match status" value="1"/>
</dbReference>
<dbReference type="HOGENOM" id="CLU_2385861_0_0_1"/>
<feature type="domain" description="Protein kinase" evidence="1">
    <location>
        <begin position="1"/>
        <end position="77"/>
    </location>
</feature>
<dbReference type="GO" id="GO:0005524">
    <property type="term" value="F:ATP binding"/>
    <property type="evidence" value="ECO:0007669"/>
    <property type="project" value="InterPro"/>
</dbReference>
<evidence type="ECO:0000259" key="1">
    <source>
        <dbReference type="PROSITE" id="PS50011"/>
    </source>
</evidence>
<keyword evidence="3" id="KW-1185">Reference proteome</keyword>
<dbReference type="InterPro" id="IPR000719">
    <property type="entry name" value="Prot_kinase_dom"/>
</dbReference>
<dbReference type="Proteomes" id="UP000027195">
    <property type="component" value="Unassembled WGS sequence"/>
</dbReference>
<protein>
    <recommendedName>
        <fullName evidence="1">Protein kinase domain-containing protein</fullName>
    </recommendedName>
</protein>
<organism evidence="2 3">
    <name type="scientific">Botryobasidium botryosum (strain FD-172 SS1)</name>
    <dbReference type="NCBI Taxonomy" id="930990"/>
    <lineage>
        <taxon>Eukaryota</taxon>
        <taxon>Fungi</taxon>
        <taxon>Dikarya</taxon>
        <taxon>Basidiomycota</taxon>
        <taxon>Agaricomycotina</taxon>
        <taxon>Agaricomycetes</taxon>
        <taxon>Cantharellales</taxon>
        <taxon>Botryobasidiaceae</taxon>
        <taxon>Botryobasidium</taxon>
    </lineage>
</organism>